<dbReference type="InterPro" id="IPR003593">
    <property type="entry name" value="AAA+_ATPase"/>
</dbReference>
<dbReference type="AlphaFoldDB" id="A0A7C1FS61"/>
<organism evidence="6">
    <name type="scientific">Caldilinea aerophila</name>
    <dbReference type="NCBI Taxonomy" id="133453"/>
    <lineage>
        <taxon>Bacteria</taxon>
        <taxon>Bacillati</taxon>
        <taxon>Chloroflexota</taxon>
        <taxon>Caldilineae</taxon>
        <taxon>Caldilineales</taxon>
        <taxon>Caldilineaceae</taxon>
        <taxon>Caldilinea</taxon>
    </lineage>
</organism>
<dbReference type="InterPro" id="IPR017871">
    <property type="entry name" value="ABC_transporter-like_CS"/>
</dbReference>
<name>A0A7C1FS61_9CHLR</name>
<dbReference type="CDD" id="cd03225">
    <property type="entry name" value="ABC_cobalt_CbiO_domain1"/>
    <property type="match status" value="2"/>
</dbReference>
<comment type="similarity">
    <text evidence="1">Belongs to the ABC transporter superfamily.</text>
</comment>
<dbReference type="NCBIfam" id="NF010167">
    <property type="entry name" value="PRK13648.1"/>
    <property type="match status" value="2"/>
</dbReference>
<evidence type="ECO:0000259" key="5">
    <source>
        <dbReference type="PROSITE" id="PS50893"/>
    </source>
</evidence>
<dbReference type="PROSITE" id="PS00211">
    <property type="entry name" value="ABC_TRANSPORTER_1"/>
    <property type="match status" value="2"/>
</dbReference>
<dbReference type="EMBL" id="DSMG01000102">
    <property type="protein sequence ID" value="HDX31940.1"/>
    <property type="molecule type" value="Genomic_DNA"/>
</dbReference>
<accession>A0A7C1FS61</accession>
<dbReference type="InterPro" id="IPR050095">
    <property type="entry name" value="ECF_ABC_transporter_ATP-bd"/>
</dbReference>
<dbReference type="Pfam" id="PF00005">
    <property type="entry name" value="ABC_tran"/>
    <property type="match status" value="2"/>
</dbReference>
<dbReference type="SMART" id="SM00382">
    <property type="entry name" value="AAA"/>
    <property type="match status" value="2"/>
</dbReference>
<dbReference type="PANTHER" id="PTHR43553">
    <property type="entry name" value="HEAVY METAL TRANSPORTER"/>
    <property type="match status" value="1"/>
</dbReference>
<dbReference type="SUPFAM" id="SSF52540">
    <property type="entry name" value="P-loop containing nucleoside triphosphate hydrolases"/>
    <property type="match status" value="2"/>
</dbReference>
<evidence type="ECO:0000256" key="2">
    <source>
        <dbReference type="ARBA" id="ARBA00022448"/>
    </source>
</evidence>
<gene>
    <name evidence="6" type="ORF">ENQ20_10685</name>
</gene>
<sequence length="544" mass="59744">MIRFEHVTYTYPEAASPALNDLSLELPEGQLILVVGPSGAGKSTLLRCLNGLVPHFSGGMLRGAVRVGELDPVRATPRVLSRRVGFVFQDPEAQFVTEIVEDEIAFALENAAMAPQEMRVRVEETLDLLDLAPLRDRPIKTLSGGERQRVAIAAALALRPSILALDEPTSQLDPKSAEDVLNSLVRLNHDLGLTIILVEHRLERVLPYVDSILYLPDHGEPALFDDVRSIMGRVELAPPLVRLGKALGWRPLPLTIKEGLRFSRPWLAERNGTFLPRTQTGQAPAHRGAPFIRARGIRVRFGQQEALRGVDFDLWPGEIVVLMGRNGAGKTTLLRSLVGLVRPQAGVIHVAGQNIAGQDVAAICRKVGYLPQDPNTLLFAESVQEELKITLRNHQMKVEEERITALLQRLNLSHKADAYPRDLSVGERQRVALAAISVTEPGALLLDEPTRGLDYAAKHELERMLRKWRNEGMAILVVTHDVELAAAIADRVILMSQGEMIAQGSPASVLATSPLFAPQIARLFPETGWLTVEDVLGANGRCQD</sequence>
<feature type="domain" description="ABC transporter" evidence="5">
    <location>
        <begin position="2"/>
        <end position="243"/>
    </location>
</feature>
<dbReference type="GO" id="GO:0043190">
    <property type="term" value="C:ATP-binding cassette (ABC) transporter complex"/>
    <property type="evidence" value="ECO:0007669"/>
    <property type="project" value="TreeGrafter"/>
</dbReference>
<evidence type="ECO:0000256" key="1">
    <source>
        <dbReference type="ARBA" id="ARBA00005417"/>
    </source>
</evidence>
<dbReference type="GO" id="GO:0005524">
    <property type="term" value="F:ATP binding"/>
    <property type="evidence" value="ECO:0007669"/>
    <property type="project" value="UniProtKB-KW"/>
</dbReference>
<protein>
    <submittedName>
        <fullName evidence="6">Energy-coupling factor ABC transporter ATP-binding protein</fullName>
    </submittedName>
</protein>
<dbReference type="Gene3D" id="3.40.50.300">
    <property type="entry name" value="P-loop containing nucleotide triphosphate hydrolases"/>
    <property type="match status" value="2"/>
</dbReference>
<dbReference type="GO" id="GO:0016887">
    <property type="term" value="F:ATP hydrolysis activity"/>
    <property type="evidence" value="ECO:0007669"/>
    <property type="project" value="InterPro"/>
</dbReference>
<proteinExistence type="inferred from homology"/>
<dbReference type="PROSITE" id="PS50893">
    <property type="entry name" value="ABC_TRANSPORTER_2"/>
    <property type="match status" value="2"/>
</dbReference>
<evidence type="ECO:0000313" key="6">
    <source>
        <dbReference type="EMBL" id="HDX31940.1"/>
    </source>
</evidence>
<evidence type="ECO:0000256" key="3">
    <source>
        <dbReference type="ARBA" id="ARBA00022741"/>
    </source>
</evidence>
<reference evidence="6" key="1">
    <citation type="journal article" date="2020" name="mSystems">
        <title>Genome- and Community-Level Interaction Insights into Carbon Utilization and Element Cycling Functions of Hydrothermarchaeota in Hydrothermal Sediment.</title>
        <authorList>
            <person name="Zhou Z."/>
            <person name="Liu Y."/>
            <person name="Xu W."/>
            <person name="Pan J."/>
            <person name="Luo Z.H."/>
            <person name="Li M."/>
        </authorList>
    </citation>
    <scope>NUCLEOTIDE SEQUENCE [LARGE SCALE GENOMIC DNA]</scope>
    <source>
        <strain evidence="6">SpSt-289</strain>
    </source>
</reference>
<dbReference type="InterPro" id="IPR027417">
    <property type="entry name" value="P-loop_NTPase"/>
</dbReference>
<evidence type="ECO:0000256" key="4">
    <source>
        <dbReference type="ARBA" id="ARBA00022840"/>
    </source>
</evidence>
<dbReference type="InterPro" id="IPR015856">
    <property type="entry name" value="ABC_transpr_CbiO/EcfA_su"/>
</dbReference>
<keyword evidence="3" id="KW-0547">Nucleotide-binding</keyword>
<keyword evidence="4 6" id="KW-0067">ATP-binding</keyword>
<dbReference type="InterPro" id="IPR003439">
    <property type="entry name" value="ABC_transporter-like_ATP-bd"/>
</dbReference>
<dbReference type="GO" id="GO:0042626">
    <property type="term" value="F:ATPase-coupled transmembrane transporter activity"/>
    <property type="evidence" value="ECO:0007669"/>
    <property type="project" value="TreeGrafter"/>
</dbReference>
<keyword evidence="2" id="KW-0813">Transport</keyword>
<comment type="caution">
    <text evidence="6">The sequence shown here is derived from an EMBL/GenBank/DDBJ whole genome shotgun (WGS) entry which is preliminary data.</text>
</comment>
<feature type="domain" description="ABC transporter" evidence="5">
    <location>
        <begin position="292"/>
        <end position="522"/>
    </location>
</feature>